<feature type="non-terminal residue" evidence="2">
    <location>
        <position position="1"/>
    </location>
</feature>
<evidence type="ECO:0000313" key="3">
    <source>
        <dbReference type="Proteomes" id="UP000824469"/>
    </source>
</evidence>
<comment type="caution">
    <text evidence="2">The sequence shown here is derived from an EMBL/GenBank/DDBJ whole genome shotgun (WGS) entry which is preliminary data.</text>
</comment>
<accession>A0AA38LKN7</accession>
<sequence>SVVLRKLLSTSHALELGVARKGTHARERVRTDSARRYVHHEVTENINEIPEKEKVQRRAQITKEHNRGVKKKEYQK</sequence>
<keyword evidence="3" id="KW-1185">Reference proteome</keyword>
<reference evidence="2 3" key="1">
    <citation type="journal article" date="2021" name="Nat. Plants">
        <title>The Taxus genome provides insights into paclitaxel biosynthesis.</title>
        <authorList>
            <person name="Xiong X."/>
            <person name="Gou J."/>
            <person name="Liao Q."/>
            <person name="Li Y."/>
            <person name="Zhou Q."/>
            <person name="Bi G."/>
            <person name="Li C."/>
            <person name="Du R."/>
            <person name="Wang X."/>
            <person name="Sun T."/>
            <person name="Guo L."/>
            <person name="Liang H."/>
            <person name="Lu P."/>
            <person name="Wu Y."/>
            <person name="Zhang Z."/>
            <person name="Ro D.K."/>
            <person name="Shang Y."/>
            <person name="Huang S."/>
            <person name="Yan J."/>
        </authorList>
    </citation>
    <scope>NUCLEOTIDE SEQUENCE [LARGE SCALE GENOMIC DNA]</scope>
    <source>
        <strain evidence="2">Ta-2019</strain>
    </source>
</reference>
<dbReference type="EMBL" id="JAHRHJ020000002">
    <property type="protein sequence ID" value="KAH9324547.1"/>
    <property type="molecule type" value="Genomic_DNA"/>
</dbReference>
<name>A0AA38LKN7_TAXCH</name>
<feature type="region of interest" description="Disordered" evidence="1">
    <location>
        <begin position="53"/>
        <end position="76"/>
    </location>
</feature>
<gene>
    <name evidence="2" type="ORF">KI387_004725</name>
</gene>
<proteinExistence type="predicted"/>
<evidence type="ECO:0000313" key="2">
    <source>
        <dbReference type="EMBL" id="KAH9324547.1"/>
    </source>
</evidence>
<feature type="non-terminal residue" evidence="2">
    <location>
        <position position="76"/>
    </location>
</feature>
<evidence type="ECO:0000256" key="1">
    <source>
        <dbReference type="SAM" id="MobiDB-lite"/>
    </source>
</evidence>
<organism evidence="2 3">
    <name type="scientific">Taxus chinensis</name>
    <name type="common">Chinese yew</name>
    <name type="synonym">Taxus wallichiana var. chinensis</name>
    <dbReference type="NCBI Taxonomy" id="29808"/>
    <lineage>
        <taxon>Eukaryota</taxon>
        <taxon>Viridiplantae</taxon>
        <taxon>Streptophyta</taxon>
        <taxon>Embryophyta</taxon>
        <taxon>Tracheophyta</taxon>
        <taxon>Spermatophyta</taxon>
        <taxon>Pinopsida</taxon>
        <taxon>Pinidae</taxon>
        <taxon>Conifers II</taxon>
        <taxon>Cupressales</taxon>
        <taxon>Taxaceae</taxon>
        <taxon>Taxus</taxon>
    </lineage>
</organism>
<dbReference type="Proteomes" id="UP000824469">
    <property type="component" value="Unassembled WGS sequence"/>
</dbReference>
<protein>
    <submittedName>
        <fullName evidence="2">Uncharacterized protein</fullName>
    </submittedName>
</protein>
<dbReference type="AlphaFoldDB" id="A0AA38LKN7"/>